<evidence type="ECO:0000256" key="2">
    <source>
        <dbReference type="SAM" id="Coils"/>
    </source>
</evidence>
<feature type="region of interest" description="Disordered" evidence="3">
    <location>
        <begin position="662"/>
        <end position="727"/>
    </location>
</feature>
<dbReference type="Pfam" id="PF02437">
    <property type="entry name" value="Ski_Sno_DHD"/>
    <property type="match status" value="1"/>
</dbReference>
<dbReference type="InterPro" id="IPR014890">
    <property type="entry name" value="c-SKI_SMAD4-bd_dom"/>
</dbReference>
<dbReference type="GO" id="GO:0000978">
    <property type="term" value="F:RNA polymerase II cis-regulatory region sequence-specific DNA binding"/>
    <property type="evidence" value="ECO:0007669"/>
    <property type="project" value="TreeGrafter"/>
</dbReference>
<dbReference type="STRING" id="400727.A0A2T7PQA3"/>
<dbReference type="Gene3D" id="3.10.390.10">
    <property type="entry name" value="SAND domain-like"/>
    <property type="match status" value="1"/>
</dbReference>
<dbReference type="GO" id="GO:0046332">
    <property type="term" value="F:SMAD binding"/>
    <property type="evidence" value="ECO:0007669"/>
    <property type="project" value="InterPro"/>
</dbReference>
<dbReference type="InterPro" id="IPR009061">
    <property type="entry name" value="DNA-bd_dom_put_sf"/>
</dbReference>
<dbReference type="SUPFAM" id="SSF63763">
    <property type="entry name" value="SAND domain-like"/>
    <property type="match status" value="1"/>
</dbReference>
<dbReference type="GO" id="GO:0005667">
    <property type="term" value="C:transcription regulator complex"/>
    <property type="evidence" value="ECO:0007669"/>
    <property type="project" value="TreeGrafter"/>
</dbReference>
<dbReference type="Pfam" id="PF08782">
    <property type="entry name" value="c-SKI_SMAD_bind"/>
    <property type="match status" value="1"/>
</dbReference>
<accession>A0A2T7PQA3</accession>
<dbReference type="AlphaFoldDB" id="A0A2T7PQA3"/>
<dbReference type="GO" id="GO:0005737">
    <property type="term" value="C:cytoplasm"/>
    <property type="evidence" value="ECO:0007669"/>
    <property type="project" value="TreeGrafter"/>
</dbReference>
<evidence type="ECO:0000256" key="1">
    <source>
        <dbReference type="ARBA" id="ARBA00009513"/>
    </source>
</evidence>
<protein>
    <recommendedName>
        <fullName evidence="4">c-SKI SMAD4-binding domain-containing protein</fullName>
    </recommendedName>
</protein>
<evidence type="ECO:0000313" key="5">
    <source>
        <dbReference type="EMBL" id="PVD35598.1"/>
    </source>
</evidence>
<feature type="compositionally biased region" description="Polar residues" evidence="3">
    <location>
        <begin position="436"/>
        <end position="445"/>
    </location>
</feature>
<dbReference type="Gene3D" id="3.10.260.20">
    <property type="entry name" value="Ski"/>
    <property type="match status" value="1"/>
</dbReference>
<dbReference type="InterPro" id="IPR010919">
    <property type="entry name" value="SAND-like_dom_sf"/>
</dbReference>
<keyword evidence="2" id="KW-0175">Coiled coil</keyword>
<dbReference type="InterPro" id="IPR003380">
    <property type="entry name" value="SKI/SNO/DAC"/>
</dbReference>
<dbReference type="GO" id="GO:0000981">
    <property type="term" value="F:DNA-binding transcription factor activity, RNA polymerase II-specific"/>
    <property type="evidence" value="ECO:0007669"/>
    <property type="project" value="TreeGrafter"/>
</dbReference>
<evidence type="ECO:0000256" key="3">
    <source>
        <dbReference type="SAM" id="MobiDB-lite"/>
    </source>
</evidence>
<feature type="compositionally biased region" description="Low complexity" evidence="3">
    <location>
        <begin position="662"/>
        <end position="686"/>
    </location>
</feature>
<dbReference type="SMART" id="SM01046">
    <property type="entry name" value="c-SKI_SMAD_bind"/>
    <property type="match status" value="1"/>
</dbReference>
<comment type="caution">
    <text evidence="5">The sequence shown here is derived from an EMBL/GenBank/DDBJ whole genome shotgun (WGS) entry which is preliminary data.</text>
</comment>
<comment type="similarity">
    <text evidence="1">Belongs to the SKI family.</text>
</comment>
<dbReference type="Proteomes" id="UP000245119">
    <property type="component" value="Linkage Group LG2"/>
</dbReference>
<proteinExistence type="inferred from homology"/>
<dbReference type="GO" id="GO:0005634">
    <property type="term" value="C:nucleus"/>
    <property type="evidence" value="ECO:0007669"/>
    <property type="project" value="TreeGrafter"/>
</dbReference>
<feature type="region of interest" description="Disordered" evidence="3">
    <location>
        <begin position="394"/>
        <end position="445"/>
    </location>
</feature>
<evidence type="ECO:0000313" key="6">
    <source>
        <dbReference type="Proteomes" id="UP000245119"/>
    </source>
</evidence>
<name>A0A2T7PQA3_POMCA</name>
<dbReference type="GO" id="GO:0030514">
    <property type="term" value="P:negative regulation of BMP signaling pathway"/>
    <property type="evidence" value="ECO:0007669"/>
    <property type="project" value="TreeGrafter"/>
</dbReference>
<feature type="compositionally biased region" description="Basic and acidic residues" evidence="3">
    <location>
        <begin position="299"/>
        <end position="311"/>
    </location>
</feature>
<feature type="region of interest" description="Disordered" evidence="3">
    <location>
        <begin position="290"/>
        <end position="311"/>
    </location>
</feature>
<dbReference type="InterPro" id="IPR037000">
    <property type="entry name" value="Ski_DNA-bd_sf"/>
</dbReference>
<dbReference type="EMBL" id="PZQS01000002">
    <property type="protein sequence ID" value="PVD35598.1"/>
    <property type="molecule type" value="Genomic_DNA"/>
</dbReference>
<organism evidence="5 6">
    <name type="scientific">Pomacea canaliculata</name>
    <name type="common">Golden apple snail</name>
    <dbReference type="NCBI Taxonomy" id="400727"/>
    <lineage>
        <taxon>Eukaryota</taxon>
        <taxon>Metazoa</taxon>
        <taxon>Spiralia</taxon>
        <taxon>Lophotrochozoa</taxon>
        <taxon>Mollusca</taxon>
        <taxon>Gastropoda</taxon>
        <taxon>Caenogastropoda</taxon>
        <taxon>Architaenioglossa</taxon>
        <taxon>Ampullarioidea</taxon>
        <taxon>Ampullariidae</taxon>
        <taxon>Pomacea</taxon>
    </lineage>
</organism>
<feature type="coiled-coil region" evidence="2">
    <location>
        <begin position="517"/>
        <end position="572"/>
    </location>
</feature>
<dbReference type="InterPro" id="IPR023216">
    <property type="entry name" value="Tscrpt_reg_SKI_SnoN"/>
</dbReference>
<sequence>MDDSGPQVNPRLQRVLKSFQNTAVRSLSGPTGLPVDLSRVSPSALEEYRMHRAMDTLNLKKSPSEKGISFDPFASAAVSLQVQQLPVFTPVDTSTSEQFETLLEGETIACFEVGGEKRLCLPQILNTVLRDFSLQQINAVCDELHIFCTRCNPDQLVTLKMANILPHRAASCGLITKTDAERLCSALVHSNPEKSTDPPTAHCIRVYHNCFGKGDGYFNPDLYTTPDAKCIHCVECQGLFSPSKFVCHSHKAPENRTCHWGFDSERWRDYLLVKDKKYQDALENIKARYDAKHKHKRRQSPEREGCEQKRAKTEAALAQDVIAWGEAASVVGRDISAFHPWNPIASMKSGKILHLAANIIRESGVPTYLHTGPPVLLNPERVIPYSESQRYERHFTPNVSLAPSANNKGKGEEDTEKEQAEELTVKPKVVQERKSNLPNPSTLQITMDNGREYREYDLPTDTDDSSVGQSSPLDAREDIRFNDSPVFESTLEQELSMVHRVLDGKIPNTKESRDSFLHEYSKMRARQEEQLHSLYREKQVLKRELSMMQSQNQGLCRKLQALENEIQGLRLDGERRVRQAQEEQAALAHRLAAMQSSDVHEAFDRSPRQSDLKELKARLQHFESLYHDLQEENAALRAELKHKGIDIVELLAQRKQPVLEMSAKSNGVSSSSEGAAAATSATPGHSVTEKLKVMVERGSSGGGVLSPTPTRAPKTLPPKKERDLIVE</sequence>
<dbReference type="FunFam" id="3.10.260.20:FF:000002">
    <property type="entry name" value="SKI-like oncogene a"/>
    <property type="match status" value="1"/>
</dbReference>
<dbReference type="PANTHER" id="PTHR10005">
    <property type="entry name" value="SKI ONCOGENE-RELATED"/>
    <property type="match status" value="1"/>
</dbReference>
<dbReference type="SUPFAM" id="SSF46955">
    <property type="entry name" value="Putative DNA-binding domain"/>
    <property type="match status" value="1"/>
</dbReference>
<feature type="region of interest" description="Disordered" evidence="3">
    <location>
        <begin position="455"/>
        <end position="474"/>
    </location>
</feature>
<evidence type="ECO:0000259" key="4">
    <source>
        <dbReference type="SMART" id="SM01046"/>
    </source>
</evidence>
<gene>
    <name evidence="5" type="ORF">C0Q70_02561</name>
</gene>
<feature type="coiled-coil region" evidence="2">
    <location>
        <begin position="612"/>
        <end position="639"/>
    </location>
</feature>
<dbReference type="PANTHER" id="PTHR10005:SF25">
    <property type="entry name" value="SNO ONCOGENE, ISOFORM B"/>
    <property type="match status" value="1"/>
</dbReference>
<dbReference type="OrthoDB" id="3938623at2759"/>
<reference evidence="5 6" key="1">
    <citation type="submission" date="2018-04" db="EMBL/GenBank/DDBJ databases">
        <title>The genome of golden apple snail Pomacea canaliculata provides insight into stress tolerance and invasive adaptation.</title>
        <authorList>
            <person name="Liu C."/>
            <person name="Liu B."/>
            <person name="Ren Y."/>
            <person name="Zhang Y."/>
            <person name="Wang H."/>
            <person name="Li S."/>
            <person name="Jiang F."/>
            <person name="Yin L."/>
            <person name="Zhang G."/>
            <person name="Qian W."/>
            <person name="Fan W."/>
        </authorList>
    </citation>
    <scope>NUCLEOTIDE SEQUENCE [LARGE SCALE GENOMIC DNA]</scope>
    <source>
        <strain evidence="5">SZHN2017</strain>
        <tissue evidence="5">Muscle</tissue>
    </source>
</reference>
<dbReference type="CDD" id="cd21079">
    <property type="entry name" value="DHD_Ski_Sno"/>
    <property type="match status" value="1"/>
</dbReference>
<dbReference type="OMA" id="LYKRESA"/>
<feature type="compositionally biased region" description="Basic and acidic residues" evidence="3">
    <location>
        <begin position="409"/>
        <end position="435"/>
    </location>
</feature>
<feature type="compositionally biased region" description="Polar residues" evidence="3">
    <location>
        <begin position="397"/>
        <end position="407"/>
    </location>
</feature>
<feature type="compositionally biased region" description="Basic and acidic residues" evidence="3">
    <location>
        <begin position="718"/>
        <end position="727"/>
    </location>
</feature>
<feature type="domain" description="c-SKI SMAD4-binding" evidence="4">
    <location>
        <begin position="203"/>
        <end position="290"/>
    </location>
</feature>
<keyword evidence="6" id="KW-1185">Reference proteome</keyword>